<dbReference type="RefSeq" id="WP_046444120.1">
    <property type="nucleotide sequence ID" value="NZ_CAUERS010000001.1"/>
</dbReference>
<dbReference type="PIRSF" id="PIRSF002070">
    <property type="entry name" value="SSB"/>
    <property type="match status" value="1"/>
</dbReference>
<comment type="caution">
    <text evidence="5">The sequence shown here is derived from an EMBL/GenBank/DDBJ whole genome shotgun (WGS) entry which is preliminary data.</text>
</comment>
<dbReference type="Gene3D" id="2.40.50.140">
    <property type="entry name" value="Nucleic acid-binding proteins"/>
    <property type="match status" value="1"/>
</dbReference>
<dbReference type="OrthoDB" id="9809878at2"/>
<dbReference type="PANTHER" id="PTHR10302">
    <property type="entry name" value="SINGLE-STRANDED DNA-BINDING PROTEIN"/>
    <property type="match status" value="1"/>
</dbReference>
<dbReference type="Proteomes" id="UP000034076">
    <property type="component" value="Unassembled WGS sequence"/>
</dbReference>
<proteinExistence type="inferred from homology"/>
<organism evidence="5 6">
    <name type="scientific">Christensenella hongkongensis</name>
    <dbReference type="NCBI Taxonomy" id="270498"/>
    <lineage>
        <taxon>Bacteria</taxon>
        <taxon>Bacillati</taxon>
        <taxon>Bacillota</taxon>
        <taxon>Clostridia</taxon>
        <taxon>Christensenellales</taxon>
        <taxon>Christensenellaceae</taxon>
        <taxon>Christensenella</taxon>
    </lineage>
</organism>
<name>A0A0M2NCL8_9FIRM</name>
<comment type="caution">
    <text evidence="2">Lacks conserved residue(s) required for the propagation of feature annotation.</text>
</comment>
<dbReference type="SUPFAM" id="SSF50249">
    <property type="entry name" value="Nucleic acid-binding proteins"/>
    <property type="match status" value="1"/>
</dbReference>
<dbReference type="PROSITE" id="PS50935">
    <property type="entry name" value="SSB"/>
    <property type="match status" value="1"/>
</dbReference>
<evidence type="ECO:0000313" key="5">
    <source>
        <dbReference type="EMBL" id="KKI50254.1"/>
    </source>
</evidence>
<sequence length="149" mass="16442">MNKAILVGNLTRDPEQRTTSSGVAVTSFTVAVSRRYKSQDGQQQADFINCVAWRSTAEFVAKYFVKGSKIGVIGTIQTRTYDDQNGVRKYVTEVVADEVEFVTNKSQNPGATRGDAPGQNMPQPQQNADDLFAEELSDFQPLDDAELPF</sequence>
<evidence type="ECO:0000256" key="2">
    <source>
        <dbReference type="HAMAP-Rule" id="MF_00984"/>
    </source>
</evidence>
<feature type="region of interest" description="Disordered" evidence="4">
    <location>
        <begin position="102"/>
        <end position="130"/>
    </location>
</feature>
<dbReference type="HAMAP" id="MF_00984">
    <property type="entry name" value="SSB"/>
    <property type="match status" value="1"/>
</dbReference>
<dbReference type="PATRIC" id="fig|270498.16.peg.2069"/>
<dbReference type="CDD" id="cd04496">
    <property type="entry name" value="SSB_OBF"/>
    <property type="match status" value="1"/>
</dbReference>
<accession>A0A0M2NCL8</accession>
<evidence type="ECO:0000313" key="6">
    <source>
        <dbReference type="Proteomes" id="UP000034076"/>
    </source>
</evidence>
<gene>
    <name evidence="5" type="ORF">CHK_2317</name>
</gene>
<dbReference type="Pfam" id="PF00436">
    <property type="entry name" value="SSB"/>
    <property type="match status" value="1"/>
</dbReference>
<evidence type="ECO:0000256" key="1">
    <source>
        <dbReference type="ARBA" id="ARBA00023125"/>
    </source>
</evidence>
<keyword evidence="6" id="KW-1185">Reference proteome</keyword>
<dbReference type="GO" id="GO:0003697">
    <property type="term" value="F:single-stranded DNA binding"/>
    <property type="evidence" value="ECO:0007669"/>
    <property type="project" value="UniProtKB-UniRule"/>
</dbReference>
<dbReference type="GO" id="GO:0006260">
    <property type="term" value="P:DNA replication"/>
    <property type="evidence" value="ECO:0007669"/>
    <property type="project" value="InterPro"/>
</dbReference>
<dbReference type="InterPro" id="IPR000424">
    <property type="entry name" value="Primosome_PriB/ssb"/>
</dbReference>
<evidence type="ECO:0000256" key="4">
    <source>
        <dbReference type="SAM" id="MobiDB-lite"/>
    </source>
</evidence>
<reference evidence="5 6" key="1">
    <citation type="submission" date="2015-04" db="EMBL/GenBank/DDBJ databases">
        <title>Draft genome sequence of bacteremic isolate Catabacter hongkongensis type strain HKU16T.</title>
        <authorList>
            <person name="Lau S.K."/>
            <person name="Teng J.L."/>
            <person name="Huang Y."/>
            <person name="Curreem S.O."/>
            <person name="Tsui S.K."/>
            <person name="Woo P.C."/>
        </authorList>
    </citation>
    <scope>NUCLEOTIDE SEQUENCE [LARGE SCALE GENOMIC DNA]</scope>
    <source>
        <strain evidence="5 6">HKU16</strain>
    </source>
</reference>
<comment type="subunit">
    <text evidence="2">Homotetramer.</text>
</comment>
<dbReference type="GO" id="GO:0009295">
    <property type="term" value="C:nucleoid"/>
    <property type="evidence" value="ECO:0007669"/>
    <property type="project" value="TreeGrafter"/>
</dbReference>
<dbReference type="PANTHER" id="PTHR10302:SF27">
    <property type="entry name" value="SINGLE-STRANDED DNA-BINDING PROTEIN"/>
    <property type="match status" value="1"/>
</dbReference>
<dbReference type="STRING" id="270498.CHK_2317"/>
<dbReference type="NCBIfam" id="TIGR00621">
    <property type="entry name" value="ssb"/>
    <property type="match status" value="1"/>
</dbReference>
<dbReference type="AlphaFoldDB" id="A0A0M2NCL8"/>
<protein>
    <recommendedName>
        <fullName evidence="2 3">Single-stranded DNA-binding protein</fullName>
        <shortName evidence="2">SSB</shortName>
    </recommendedName>
</protein>
<dbReference type="InterPro" id="IPR011344">
    <property type="entry name" value="ssDNA-bd"/>
</dbReference>
<evidence type="ECO:0000256" key="3">
    <source>
        <dbReference type="PIRNR" id="PIRNR002070"/>
    </source>
</evidence>
<dbReference type="EMBL" id="LAYJ01000112">
    <property type="protein sequence ID" value="KKI50254.1"/>
    <property type="molecule type" value="Genomic_DNA"/>
</dbReference>
<keyword evidence="1 2" id="KW-0238">DNA-binding</keyword>
<dbReference type="InterPro" id="IPR012340">
    <property type="entry name" value="NA-bd_OB-fold"/>
</dbReference>